<gene>
    <name evidence="1" type="primary">Contig9241.g9878</name>
    <name evidence="1" type="ORF">STYLEM_11936</name>
</gene>
<dbReference type="InParanoid" id="A0A078AKL6"/>
<sequence>MKFRQAKIKGFIGHITCIHYLGYNYLIAEVNENRRYILRANNLKIVWRLPRRIGLFWYPRMIDKNTLVIYQQDFQIYIINIKKKIIKAKVSLFQNLNDMEKFKFLDFHKIFLNKEIQILKCKKTHSIMICFENNFIFKANKEHDIVFKYFHQIKKSDIEVLNLSDDLKQLLGQHTDLVSKLNKYQTKEVQLALEESEIADSQNTDEKVDLTELSRLIDSQVISFDTCSDELNIIYQESSKYQICNKYLQEFGFARTNFAYDSINYPHLPQFMIASKIKNLIIVDIDQSKAFHIDELGASQVKKFGSVITTKIRNKYLEVFIVFFDGISNHYSLINTIRKYRINYSKMQDYKWEYIPEELDYLKYEDYDEEIE</sequence>
<organism evidence="1 2">
    <name type="scientific">Stylonychia lemnae</name>
    <name type="common">Ciliate</name>
    <dbReference type="NCBI Taxonomy" id="5949"/>
    <lineage>
        <taxon>Eukaryota</taxon>
        <taxon>Sar</taxon>
        <taxon>Alveolata</taxon>
        <taxon>Ciliophora</taxon>
        <taxon>Intramacronucleata</taxon>
        <taxon>Spirotrichea</taxon>
        <taxon>Stichotrichia</taxon>
        <taxon>Sporadotrichida</taxon>
        <taxon>Oxytrichidae</taxon>
        <taxon>Stylonychinae</taxon>
        <taxon>Stylonychia</taxon>
    </lineage>
</organism>
<reference evidence="1 2" key="1">
    <citation type="submission" date="2014-06" db="EMBL/GenBank/DDBJ databases">
        <authorList>
            <person name="Swart Estienne"/>
        </authorList>
    </citation>
    <scope>NUCLEOTIDE SEQUENCE [LARGE SCALE GENOMIC DNA]</scope>
    <source>
        <strain evidence="1 2">130c</strain>
    </source>
</reference>
<dbReference type="EMBL" id="CCKQ01011350">
    <property type="protein sequence ID" value="CDW82900.1"/>
    <property type="molecule type" value="Genomic_DNA"/>
</dbReference>
<proteinExistence type="predicted"/>
<dbReference type="Proteomes" id="UP000039865">
    <property type="component" value="Unassembled WGS sequence"/>
</dbReference>
<accession>A0A078AKL6</accession>
<dbReference type="AlphaFoldDB" id="A0A078AKL6"/>
<name>A0A078AKL6_STYLE</name>
<evidence type="ECO:0000313" key="2">
    <source>
        <dbReference type="Proteomes" id="UP000039865"/>
    </source>
</evidence>
<evidence type="ECO:0000313" key="1">
    <source>
        <dbReference type="EMBL" id="CDW82900.1"/>
    </source>
</evidence>
<keyword evidence="2" id="KW-1185">Reference proteome</keyword>
<protein>
    <submittedName>
        <fullName evidence="1">Uncharacterized protein</fullName>
    </submittedName>
</protein>